<gene>
    <name evidence="2" type="ORF">B1L04_15440</name>
    <name evidence="3" type="ORF">B1L04_15480</name>
</gene>
<protein>
    <recommendedName>
        <fullName evidence="1">ParE-like toxin domain-containing protein</fullName>
    </recommendedName>
</protein>
<accession>A0A1V4BSJ0</accession>
<dbReference type="EMBL" id="MVGR01000004">
    <property type="protein sequence ID" value="OPF17397.1"/>
    <property type="molecule type" value="Genomic_DNA"/>
</dbReference>
<proteinExistence type="predicted"/>
<comment type="caution">
    <text evidence="2">The sequence shown here is derived from an EMBL/GenBank/DDBJ whole genome shotgun (WGS) entry which is preliminary data.</text>
</comment>
<sequence>MKSELNPDFVGLFQQLPDRVKRTARKNYKLWKDNPSHPSLEFKEVNQEDQIWSIRVGIGWRALGRIKSKNVIVWFWIGSHAEYDKLLKKL</sequence>
<dbReference type="InterPro" id="IPR056925">
    <property type="entry name" value="ParE-like"/>
</dbReference>
<dbReference type="InterPro" id="IPR035093">
    <property type="entry name" value="RelE/ParE_toxin_dom_sf"/>
</dbReference>
<organism evidence="2 4">
    <name type="scientific">Microcystis aeruginosa KW</name>
    <dbReference type="NCBI Taxonomy" id="1960155"/>
    <lineage>
        <taxon>Bacteria</taxon>
        <taxon>Bacillati</taxon>
        <taxon>Cyanobacteriota</taxon>
        <taxon>Cyanophyceae</taxon>
        <taxon>Oscillatoriophycideae</taxon>
        <taxon>Chroococcales</taxon>
        <taxon>Microcystaceae</taxon>
        <taxon>Microcystis</taxon>
    </lineage>
</organism>
<evidence type="ECO:0000313" key="4">
    <source>
        <dbReference type="Proteomes" id="UP000189835"/>
    </source>
</evidence>
<feature type="domain" description="ParE-like toxin" evidence="1">
    <location>
        <begin position="19"/>
        <end position="85"/>
    </location>
</feature>
<evidence type="ECO:0000313" key="3">
    <source>
        <dbReference type="EMBL" id="OPF17401.1"/>
    </source>
</evidence>
<evidence type="ECO:0000259" key="1">
    <source>
        <dbReference type="Pfam" id="PF24732"/>
    </source>
</evidence>
<dbReference type="RefSeq" id="WP_052277675.1">
    <property type="nucleotide sequence ID" value="NZ_MVGR01000004.1"/>
</dbReference>
<dbReference type="Pfam" id="PF24732">
    <property type="entry name" value="ParE_like"/>
    <property type="match status" value="1"/>
</dbReference>
<reference evidence="2 4" key="1">
    <citation type="submission" date="2017-02" db="EMBL/GenBank/DDBJ databases">
        <title>Genome sequence of Microcystis aeruginosa KW.</title>
        <authorList>
            <person name="Oh H.-M."/>
            <person name="Ahn C.-Y."/>
            <person name="Jeong H."/>
            <person name="Srivastava A."/>
            <person name="Lee H.-G."/>
            <person name="Kang S.-R."/>
        </authorList>
    </citation>
    <scope>NUCLEOTIDE SEQUENCE [LARGE SCALE GENOMIC DNA]</scope>
    <source>
        <strain evidence="2 4">KW</strain>
    </source>
</reference>
<dbReference type="Proteomes" id="UP000189835">
    <property type="component" value="Unassembled WGS sequence"/>
</dbReference>
<name>A0A1V4BSJ0_MICAE</name>
<dbReference type="Gene3D" id="3.30.2310.20">
    <property type="entry name" value="RelE-like"/>
    <property type="match status" value="1"/>
</dbReference>
<evidence type="ECO:0000313" key="2">
    <source>
        <dbReference type="EMBL" id="OPF17397.1"/>
    </source>
</evidence>
<dbReference type="AlphaFoldDB" id="A0A1V4BSJ0"/>
<dbReference type="SUPFAM" id="SSF143011">
    <property type="entry name" value="RelE-like"/>
    <property type="match status" value="1"/>
</dbReference>
<dbReference type="EMBL" id="MVGR01000004">
    <property type="protein sequence ID" value="OPF17401.1"/>
    <property type="molecule type" value="Genomic_DNA"/>
</dbReference>